<organism evidence="2">
    <name type="scientific">viral metagenome</name>
    <dbReference type="NCBI Taxonomy" id="1070528"/>
    <lineage>
        <taxon>unclassified sequences</taxon>
        <taxon>metagenomes</taxon>
        <taxon>organismal metagenomes</taxon>
    </lineage>
</organism>
<evidence type="ECO:0008006" key="3">
    <source>
        <dbReference type="Google" id="ProtNLM"/>
    </source>
</evidence>
<dbReference type="EMBL" id="MT142442">
    <property type="protein sequence ID" value="QJA80939.1"/>
    <property type="molecule type" value="Genomic_DNA"/>
</dbReference>
<name>A0A6M3KG28_9ZZZZ</name>
<protein>
    <recommendedName>
        <fullName evidence="3">Tail assembly chaperone</fullName>
    </recommendedName>
</protein>
<reference evidence="2" key="1">
    <citation type="submission" date="2020-03" db="EMBL/GenBank/DDBJ databases">
        <title>The deep terrestrial virosphere.</title>
        <authorList>
            <person name="Holmfeldt K."/>
            <person name="Nilsson E."/>
            <person name="Simone D."/>
            <person name="Lopez-Fernandez M."/>
            <person name="Wu X."/>
            <person name="de Brujin I."/>
            <person name="Lundin D."/>
            <person name="Andersson A."/>
            <person name="Bertilsson S."/>
            <person name="Dopson M."/>
        </authorList>
    </citation>
    <scope>NUCLEOTIDE SEQUENCE</scope>
    <source>
        <strain evidence="2">MM415A00614</strain>
        <strain evidence="1">MM415B01864</strain>
    </source>
</reference>
<dbReference type="EMBL" id="MT141215">
    <property type="protein sequence ID" value="QJA56392.1"/>
    <property type="molecule type" value="Genomic_DNA"/>
</dbReference>
<dbReference type="AlphaFoldDB" id="A0A6M3KG28"/>
<evidence type="ECO:0000313" key="2">
    <source>
        <dbReference type="EMBL" id="QJA80939.1"/>
    </source>
</evidence>
<evidence type="ECO:0000313" key="1">
    <source>
        <dbReference type="EMBL" id="QJA56392.1"/>
    </source>
</evidence>
<proteinExistence type="predicted"/>
<accession>A0A6M3KG28</accession>
<sequence>MVEEQEKKKTDEEILFSERKIAGFTVKPWSFGTLFDISGLLDTIFDKIAQKEIVLEFDFDEGLTKELPKLLRIASIAAPEVKAVLALTVNVDEKEIEELDMVKGMELLSAVFRQNFSILKNAFGLSLSLAGELKDEMGS</sequence>
<gene>
    <name evidence="2" type="ORF">MM415A00614_0008</name>
    <name evidence="1" type="ORF">MM415B01864_0015</name>
</gene>